<dbReference type="InterPro" id="IPR013830">
    <property type="entry name" value="SGNH_hydro"/>
</dbReference>
<dbReference type="CDD" id="cd00229">
    <property type="entry name" value="SGNH_hydrolase"/>
    <property type="match status" value="1"/>
</dbReference>
<evidence type="ECO:0000313" key="3">
    <source>
        <dbReference type="Ensembl" id="ENSPKIP00000021940.1"/>
    </source>
</evidence>
<feature type="compositionally biased region" description="Polar residues" evidence="1">
    <location>
        <begin position="34"/>
        <end position="56"/>
    </location>
</feature>
<sequence length="229" mass="25774">MSCGRPSPKIVTKLVIDVKGVWEHQRWQGRPRQKSSPMPQPDFTTTNRFESLSSPSAAKPNSVLVIGDSIVRNVDLGGKAVLSCNPRARVLDIGKIIPGIFRRHKDININTVVIHAGVNDMKNKQSEVLKTHFSSLLNSIRTENAATRIVLSGPLPTFKRGSEIFSRLFALHSWLKTCSARGDFEYVNNWNSFWERPRLYRRAGLHPSRYGAALLTDQIRAVLDSKMEL</sequence>
<accession>A0A3B3RVQ0</accession>
<evidence type="ECO:0000259" key="2">
    <source>
        <dbReference type="Pfam" id="PF13472"/>
    </source>
</evidence>
<protein>
    <recommendedName>
        <fullName evidence="2">SGNH hydrolase-type esterase domain-containing protein</fullName>
    </recommendedName>
</protein>
<dbReference type="Gene3D" id="3.40.50.12690">
    <property type="match status" value="1"/>
</dbReference>
<dbReference type="Gene3D" id="3.40.50.12700">
    <property type="match status" value="1"/>
</dbReference>
<organism evidence="3 4">
    <name type="scientific">Paramormyrops kingsleyae</name>
    <dbReference type="NCBI Taxonomy" id="1676925"/>
    <lineage>
        <taxon>Eukaryota</taxon>
        <taxon>Metazoa</taxon>
        <taxon>Chordata</taxon>
        <taxon>Craniata</taxon>
        <taxon>Vertebrata</taxon>
        <taxon>Euteleostomi</taxon>
        <taxon>Actinopterygii</taxon>
        <taxon>Neopterygii</taxon>
        <taxon>Teleostei</taxon>
        <taxon>Osteoglossocephala</taxon>
        <taxon>Osteoglossomorpha</taxon>
        <taxon>Osteoglossiformes</taxon>
        <taxon>Mormyridae</taxon>
        <taxon>Paramormyrops</taxon>
    </lineage>
</organism>
<keyword evidence="4" id="KW-1185">Reference proteome</keyword>
<feature type="domain" description="SGNH hydrolase-type esterase" evidence="2">
    <location>
        <begin position="106"/>
        <end position="213"/>
    </location>
</feature>
<dbReference type="GeneTree" id="ENSGT00940000172903"/>
<dbReference type="AlphaFoldDB" id="A0A3B3RVQ0"/>
<proteinExistence type="predicted"/>
<name>A0A3B3RVQ0_9TELE</name>
<evidence type="ECO:0000256" key="1">
    <source>
        <dbReference type="SAM" id="MobiDB-lite"/>
    </source>
</evidence>
<dbReference type="Ensembl" id="ENSPKIT00000002591.1">
    <property type="protein sequence ID" value="ENSPKIP00000021940.1"/>
    <property type="gene ID" value="ENSPKIG00000006145.1"/>
</dbReference>
<reference evidence="3" key="2">
    <citation type="submission" date="2025-09" db="UniProtKB">
        <authorList>
            <consortium name="Ensembl"/>
        </authorList>
    </citation>
    <scope>IDENTIFICATION</scope>
</reference>
<dbReference type="SUPFAM" id="SSF52266">
    <property type="entry name" value="SGNH hydrolase"/>
    <property type="match status" value="1"/>
</dbReference>
<reference evidence="3" key="1">
    <citation type="submission" date="2025-08" db="UniProtKB">
        <authorList>
            <consortium name="Ensembl"/>
        </authorList>
    </citation>
    <scope>IDENTIFICATION</scope>
</reference>
<feature type="region of interest" description="Disordered" evidence="1">
    <location>
        <begin position="26"/>
        <end position="56"/>
    </location>
</feature>
<dbReference type="Pfam" id="PF13472">
    <property type="entry name" value="Lipase_GDSL_2"/>
    <property type="match status" value="1"/>
</dbReference>
<dbReference type="Proteomes" id="UP000261540">
    <property type="component" value="Unplaced"/>
</dbReference>
<evidence type="ECO:0000313" key="4">
    <source>
        <dbReference type="Proteomes" id="UP000261540"/>
    </source>
</evidence>